<evidence type="ECO:0000313" key="3">
    <source>
        <dbReference type="Proteomes" id="UP001305779"/>
    </source>
</evidence>
<dbReference type="Pfam" id="PF20150">
    <property type="entry name" value="2EXR"/>
    <property type="match status" value="1"/>
</dbReference>
<evidence type="ECO:0000313" key="2">
    <source>
        <dbReference type="EMBL" id="KAK4497134.1"/>
    </source>
</evidence>
<sequence>MRRPKSQAAAQHIKKIDDHRIGFGDFPAEVRNRVYELALTRSRNLRLCNVHDLRKEYETRMVLNSTRVFPSILRTCRKVHEEASSVLYGDNTFQLETCLDFVIFLRAIGASVRRVRSVEVMHAVWIRNFSRTRIRQRDLTTLRKAKGLCRFVIAPYSGGRDERPIREIRRVLSEIRDEQSADGKEEVLQIIETRSGRRSM</sequence>
<dbReference type="PANTHER" id="PTHR42085:SF2">
    <property type="entry name" value="F-BOX DOMAIN-CONTAINING PROTEIN"/>
    <property type="match status" value="1"/>
</dbReference>
<comment type="caution">
    <text evidence="2">The sequence shown here is derived from an EMBL/GenBank/DDBJ whole genome shotgun (WGS) entry which is preliminary data.</text>
</comment>
<dbReference type="InterPro" id="IPR045518">
    <property type="entry name" value="2EXR"/>
</dbReference>
<dbReference type="InterPro" id="IPR038883">
    <property type="entry name" value="AN11006-like"/>
</dbReference>
<dbReference type="EMBL" id="JAXOVC010000009">
    <property type="protein sequence ID" value="KAK4497134.1"/>
    <property type="molecule type" value="Genomic_DNA"/>
</dbReference>
<evidence type="ECO:0000259" key="1">
    <source>
        <dbReference type="Pfam" id="PF20150"/>
    </source>
</evidence>
<protein>
    <recommendedName>
        <fullName evidence="1">2EXR domain-containing protein</fullName>
    </recommendedName>
</protein>
<name>A0ABR0E6S3_ZASCE</name>
<feature type="domain" description="2EXR" evidence="1">
    <location>
        <begin position="23"/>
        <end position="87"/>
    </location>
</feature>
<accession>A0ABR0E6S3</accession>
<organism evidence="2 3">
    <name type="scientific">Zasmidium cellare</name>
    <name type="common">Wine cellar mold</name>
    <name type="synonym">Racodium cellare</name>
    <dbReference type="NCBI Taxonomy" id="395010"/>
    <lineage>
        <taxon>Eukaryota</taxon>
        <taxon>Fungi</taxon>
        <taxon>Dikarya</taxon>
        <taxon>Ascomycota</taxon>
        <taxon>Pezizomycotina</taxon>
        <taxon>Dothideomycetes</taxon>
        <taxon>Dothideomycetidae</taxon>
        <taxon>Mycosphaerellales</taxon>
        <taxon>Mycosphaerellaceae</taxon>
        <taxon>Zasmidium</taxon>
    </lineage>
</organism>
<proteinExistence type="predicted"/>
<dbReference type="Proteomes" id="UP001305779">
    <property type="component" value="Unassembled WGS sequence"/>
</dbReference>
<gene>
    <name evidence="2" type="ORF">PRZ48_011584</name>
</gene>
<keyword evidence="3" id="KW-1185">Reference proteome</keyword>
<dbReference type="PANTHER" id="PTHR42085">
    <property type="entry name" value="F-BOX DOMAIN-CONTAINING PROTEIN"/>
    <property type="match status" value="1"/>
</dbReference>
<reference evidence="2 3" key="1">
    <citation type="journal article" date="2023" name="G3 (Bethesda)">
        <title>A chromosome-level genome assembly of Zasmidium syzygii isolated from banana leaves.</title>
        <authorList>
            <person name="van Westerhoven A.C."/>
            <person name="Mehrabi R."/>
            <person name="Talebi R."/>
            <person name="Steentjes M.B.F."/>
            <person name="Corcolon B."/>
            <person name="Chong P.A."/>
            <person name="Kema G.H.J."/>
            <person name="Seidl M.F."/>
        </authorList>
    </citation>
    <scope>NUCLEOTIDE SEQUENCE [LARGE SCALE GENOMIC DNA]</scope>
    <source>
        <strain evidence="2 3">P124</strain>
    </source>
</reference>